<dbReference type="Pfam" id="PF04023">
    <property type="entry name" value="FeoA"/>
    <property type="match status" value="1"/>
</dbReference>
<reference evidence="3 4" key="1">
    <citation type="submission" date="2019-03" db="EMBL/GenBank/DDBJ databases">
        <title>Genomic Encyclopedia of Type Strains, Phase IV (KMG-IV): sequencing the most valuable type-strain genomes for metagenomic binning, comparative biology and taxonomic classification.</title>
        <authorList>
            <person name="Goeker M."/>
        </authorList>
    </citation>
    <scope>NUCLEOTIDE SEQUENCE [LARGE SCALE GENOMIC DNA]</scope>
    <source>
        <strain evidence="3 4">DSM 100556</strain>
    </source>
</reference>
<keyword evidence="1" id="KW-0408">Iron</keyword>
<comment type="caution">
    <text evidence="3">The sequence shown here is derived from an EMBL/GenBank/DDBJ whole genome shotgun (WGS) entry which is preliminary data.</text>
</comment>
<dbReference type="Gene3D" id="2.30.30.90">
    <property type="match status" value="1"/>
</dbReference>
<dbReference type="EMBL" id="SLUO01000006">
    <property type="protein sequence ID" value="TCL58598.1"/>
    <property type="molecule type" value="Genomic_DNA"/>
</dbReference>
<dbReference type="Proteomes" id="UP000295718">
    <property type="component" value="Unassembled WGS sequence"/>
</dbReference>
<evidence type="ECO:0000313" key="3">
    <source>
        <dbReference type="EMBL" id="TCL58598.1"/>
    </source>
</evidence>
<dbReference type="GO" id="GO:0046914">
    <property type="term" value="F:transition metal ion binding"/>
    <property type="evidence" value="ECO:0007669"/>
    <property type="project" value="InterPro"/>
</dbReference>
<dbReference type="InterPro" id="IPR007167">
    <property type="entry name" value="Fe-transptr_FeoA-like"/>
</dbReference>
<dbReference type="SUPFAM" id="SSF50037">
    <property type="entry name" value="C-terminal domain of transcriptional repressors"/>
    <property type="match status" value="1"/>
</dbReference>
<dbReference type="InterPro" id="IPR008988">
    <property type="entry name" value="Transcriptional_repressor_C"/>
</dbReference>
<feature type="domain" description="Ferrous iron transporter FeoA-like" evidence="2">
    <location>
        <begin position="1"/>
        <end position="72"/>
    </location>
</feature>
<dbReference type="RefSeq" id="WP_031389963.1">
    <property type="nucleotide sequence ID" value="NZ_JPNB01000001.1"/>
</dbReference>
<evidence type="ECO:0000259" key="2">
    <source>
        <dbReference type="SMART" id="SM00899"/>
    </source>
</evidence>
<sequence length="77" mass="8547">MTLFEGQKNFFYEINGVFTEEAVARRLRALGLNDGTTVKILNRKRNGALIVGVRGTRLALGKHISSGIEVKEEKKDA</sequence>
<name>A0A4R1R009_9FIRM</name>
<organism evidence="3 4">
    <name type="scientific">Kineothrix alysoides</name>
    <dbReference type="NCBI Taxonomy" id="1469948"/>
    <lineage>
        <taxon>Bacteria</taxon>
        <taxon>Bacillati</taxon>
        <taxon>Bacillota</taxon>
        <taxon>Clostridia</taxon>
        <taxon>Lachnospirales</taxon>
        <taxon>Lachnospiraceae</taxon>
        <taxon>Kineothrix</taxon>
    </lineage>
</organism>
<evidence type="ECO:0000256" key="1">
    <source>
        <dbReference type="ARBA" id="ARBA00023004"/>
    </source>
</evidence>
<dbReference type="AlphaFoldDB" id="A0A4R1R009"/>
<dbReference type="InterPro" id="IPR038157">
    <property type="entry name" value="FeoA_core_dom"/>
</dbReference>
<proteinExistence type="predicted"/>
<dbReference type="OrthoDB" id="9811076at2"/>
<keyword evidence="4" id="KW-1185">Reference proteome</keyword>
<gene>
    <name evidence="3" type="ORF">EDD76_106251</name>
</gene>
<evidence type="ECO:0000313" key="4">
    <source>
        <dbReference type="Proteomes" id="UP000295718"/>
    </source>
</evidence>
<protein>
    <submittedName>
        <fullName evidence="3">Ferrous iron transport protein A</fullName>
    </submittedName>
</protein>
<dbReference type="SMART" id="SM00899">
    <property type="entry name" value="FeoA"/>
    <property type="match status" value="1"/>
</dbReference>
<dbReference type="STRING" id="1469948.GCA_000732725_01239"/>
<accession>A0A4R1R009</accession>